<comment type="subcellular location">
    <subcellularLocation>
        <location evidence="1 9">Nucleus</location>
    </subcellularLocation>
</comment>
<evidence type="ECO:0000256" key="6">
    <source>
        <dbReference type="ARBA" id="ARBA00023163"/>
    </source>
</evidence>
<dbReference type="Gene3D" id="2.30.30.1040">
    <property type="match status" value="1"/>
</dbReference>
<dbReference type="OrthoDB" id="2016915at2759"/>
<evidence type="ECO:0000256" key="10">
    <source>
        <dbReference type="SAM" id="MobiDB-lite"/>
    </source>
</evidence>
<reference evidence="13 14" key="1">
    <citation type="submission" date="2019-09" db="EMBL/GenBank/DDBJ databases">
        <title>A chromosome-level genome assembly of the Chinese tupelo Nyssa sinensis.</title>
        <authorList>
            <person name="Yang X."/>
            <person name="Kang M."/>
            <person name="Yang Y."/>
            <person name="Xiong H."/>
            <person name="Wang M."/>
            <person name="Zhang Z."/>
            <person name="Wang Z."/>
            <person name="Wu H."/>
            <person name="Ma T."/>
            <person name="Liu J."/>
            <person name="Xi Z."/>
        </authorList>
    </citation>
    <scope>NUCLEOTIDE SEQUENCE [LARGE SCALE GENOMIC DNA]</scope>
    <source>
        <strain evidence="13">J267</strain>
        <tissue evidence="13">Leaf</tissue>
    </source>
</reference>
<evidence type="ECO:0000256" key="5">
    <source>
        <dbReference type="ARBA" id="ARBA00023125"/>
    </source>
</evidence>
<dbReference type="InterPro" id="IPR003340">
    <property type="entry name" value="B3_DNA-bd"/>
</dbReference>
<dbReference type="Proteomes" id="UP000325577">
    <property type="component" value="Linkage Group LG2"/>
</dbReference>
<evidence type="ECO:0000259" key="12">
    <source>
        <dbReference type="PROSITE" id="PS51745"/>
    </source>
</evidence>
<dbReference type="Pfam" id="PF02309">
    <property type="entry name" value="AUX_IAA"/>
    <property type="match status" value="1"/>
</dbReference>
<keyword evidence="8 9" id="KW-0927">Auxin signaling pathway</keyword>
<keyword evidence="6 9" id="KW-0804">Transcription</keyword>
<comment type="similarity">
    <text evidence="2 9">Belongs to the ARF family.</text>
</comment>
<feature type="domain" description="PB1" evidence="12">
    <location>
        <begin position="718"/>
        <end position="802"/>
    </location>
</feature>
<protein>
    <recommendedName>
        <fullName evidence="9">Auxin response factor</fullName>
    </recommendedName>
</protein>
<dbReference type="InterPro" id="IPR044835">
    <property type="entry name" value="ARF_plant"/>
</dbReference>
<dbReference type="Gene3D" id="2.40.330.10">
    <property type="entry name" value="DNA-binding pseudobarrel domain"/>
    <property type="match status" value="1"/>
</dbReference>
<evidence type="ECO:0000313" key="13">
    <source>
        <dbReference type="EMBL" id="KAA8532116.1"/>
    </source>
</evidence>
<evidence type="ECO:0000259" key="11">
    <source>
        <dbReference type="PROSITE" id="PS50863"/>
    </source>
</evidence>
<dbReference type="GO" id="GO:0009734">
    <property type="term" value="P:auxin-activated signaling pathway"/>
    <property type="evidence" value="ECO:0007669"/>
    <property type="project" value="UniProtKB-KW"/>
</dbReference>
<evidence type="ECO:0000256" key="8">
    <source>
        <dbReference type="ARBA" id="ARBA00023294"/>
    </source>
</evidence>
<gene>
    <name evidence="13" type="ORF">F0562_006742</name>
</gene>
<proteinExistence type="inferred from homology"/>
<dbReference type="GO" id="GO:0003677">
    <property type="term" value="F:DNA binding"/>
    <property type="evidence" value="ECO:0007669"/>
    <property type="project" value="UniProtKB-KW"/>
</dbReference>
<organism evidence="13 14">
    <name type="scientific">Nyssa sinensis</name>
    <dbReference type="NCBI Taxonomy" id="561372"/>
    <lineage>
        <taxon>Eukaryota</taxon>
        <taxon>Viridiplantae</taxon>
        <taxon>Streptophyta</taxon>
        <taxon>Embryophyta</taxon>
        <taxon>Tracheophyta</taxon>
        <taxon>Spermatophyta</taxon>
        <taxon>Magnoliopsida</taxon>
        <taxon>eudicotyledons</taxon>
        <taxon>Gunneridae</taxon>
        <taxon>Pentapetalae</taxon>
        <taxon>asterids</taxon>
        <taxon>Cornales</taxon>
        <taxon>Nyssaceae</taxon>
        <taxon>Nyssa</taxon>
    </lineage>
</organism>
<dbReference type="InterPro" id="IPR010525">
    <property type="entry name" value="ARF_dom"/>
</dbReference>
<evidence type="ECO:0000256" key="1">
    <source>
        <dbReference type="ARBA" id="ARBA00004123"/>
    </source>
</evidence>
<keyword evidence="3" id="KW-0217">Developmental protein</keyword>
<comment type="function">
    <text evidence="9">Auxin response factors (ARFs) are transcriptional factors that bind specifically to the DNA sequence 5'-TGTCTC-3' found in the auxin-responsive promoter elements (AuxREs).</text>
</comment>
<dbReference type="EMBL" id="CM018043">
    <property type="protein sequence ID" value="KAA8532116.1"/>
    <property type="molecule type" value="Genomic_DNA"/>
</dbReference>
<feature type="compositionally biased region" description="Polar residues" evidence="10">
    <location>
        <begin position="562"/>
        <end position="576"/>
    </location>
</feature>
<keyword evidence="14" id="KW-1185">Reference proteome</keyword>
<dbReference type="FunFam" id="2.40.330.10:FF:000001">
    <property type="entry name" value="Auxin response factor"/>
    <property type="match status" value="1"/>
</dbReference>
<sequence>MKLSTSGLGQQAHEGEKKCLNSELWHACAGPLVSLPTVGSRVVYFPQGHSEQVAATTNKEVDAHIPNYPSLPPQLICQLHNVTMHADVETDEVYAQMTLQPLTPQEQKDTYLPVELGIPSKQPTNYFCKTLTASDTSTHGGFSVPRRAAEKVFPPLDFSQQPPAQELIARDLHDVEWKFRHIFRGQPKRHLLTTGWSVFVSAKRLVAGDSVLFIWNEKNQLLLGIRRATRPQTVMPSSVLSSDSMHIGLLAAAAHASATNSCFTIFYNPRACPSEFVIPLSKYVKAVYHTRVSVGMRFRMLFETEESSVRRYMGTITGIGDLDPVRWPNSYWRSVKVGWDESTAGERQPRVSLWEIEPLTTFPMYPSLFPLRLKRPWYPGASSFQDGRDETVNGMSWLRGEGGEQGLHPMNFPSVGMLPWMQQRVEPTFLRNDLNQQYQAMLAAGLQNLGTGDSLKQQFMQFQQPFQYLQHLGSNNPVLQQQQQQQQVIQTSISPQIMQAQTQMLSENLPRHLQQQVSNHSEEQPQQHTYPEAFLIQGNHLQQRQQSDVLSPSFEKTDFTHSSTKFSESVSPSSIQNMLGSLGSEGSSNLMNFSRTAQSVRSEQSPQPPWGAKFAHSQVNTSANSVSLSPYPRKDAAVEPENCSLNPQNHAIFGANIDSSGLLLPTTLSTISSTTIDADVSSMPLGASGFQNSLYGFMQDSSELLHSAAQVDPPNRTPTFVKVSKSGSVGRSLDISRFNSYHELREELGQMFGIQGLLEDPQRSGWQLVFVDRENDILLLGDDPWEAFVNNVWYIKILSPEDVQKLGKQEVEYFSQNAGGGMNTSVNDVRDLVSGIPTVGSLEY</sequence>
<feature type="region of interest" description="Disordered" evidence="10">
    <location>
        <begin position="562"/>
        <end position="590"/>
    </location>
</feature>
<dbReference type="SUPFAM" id="SSF54277">
    <property type="entry name" value="CAD &amp; PB1 domains"/>
    <property type="match status" value="1"/>
</dbReference>
<dbReference type="InterPro" id="IPR053793">
    <property type="entry name" value="PB1-like"/>
</dbReference>
<keyword evidence="4 9" id="KW-0805">Transcription regulation</keyword>
<dbReference type="InterPro" id="IPR015300">
    <property type="entry name" value="DNA-bd_pseudobarrel_sf"/>
</dbReference>
<dbReference type="AlphaFoldDB" id="A0A5J5AQQ0"/>
<dbReference type="FunFam" id="2.30.30.1040:FF:000001">
    <property type="entry name" value="Auxin response factor"/>
    <property type="match status" value="1"/>
</dbReference>
<dbReference type="PANTHER" id="PTHR31384">
    <property type="entry name" value="AUXIN RESPONSE FACTOR 4-RELATED"/>
    <property type="match status" value="1"/>
</dbReference>
<keyword evidence="5 9" id="KW-0238">DNA-binding</keyword>
<dbReference type="CDD" id="cd10017">
    <property type="entry name" value="B3_DNA"/>
    <property type="match status" value="1"/>
</dbReference>
<dbReference type="PANTHER" id="PTHR31384:SF150">
    <property type="entry name" value="AUXIN RESPONSE FACTOR 6"/>
    <property type="match status" value="1"/>
</dbReference>
<evidence type="ECO:0000256" key="9">
    <source>
        <dbReference type="RuleBase" id="RU004561"/>
    </source>
</evidence>
<dbReference type="GO" id="GO:0006355">
    <property type="term" value="P:regulation of DNA-templated transcription"/>
    <property type="evidence" value="ECO:0007669"/>
    <property type="project" value="InterPro"/>
</dbReference>
<dbReference type="Pfam" id="PF02362">
    <property type="entry name" value="B3"/>
    <property type="match status" value="1"/>
</dbReference>
<keyword evidence="7 9" id="KW-0539">Nucleus</keyword>
<dbReference type="Pfam" id="PF06507">
    <property type="entry name" value="ARF_AD"/>
    <property type="match status" value="1"/>
</dbReference>
<comment type="subunit">
    <text evidence="9">Homodimers and heterodimers.</text>
</comment>
<evidence type="ECO:0000256" key="7">
    <source>
        <dbReference type="ARBA" id="ARBA00023242"/>
    </source>
</evidence>
<dbReference type="FunFam" id="3.10.20.90:FF:000047">
    <property type="entry name" value="Auxin response factor"/>
    <property type="match status" value="1"/>
</dbReference>
<name>A0A5J5AQQ0_9ASTE</name>
<dbReference type="InterPro" id="IPR033389">
    <property type="entry name" value="AUX/IAA_dom"/>
</dbReference>
<accession>A0A5J5AQQ0</accession>
<dbReference type="Gene3D" id="3.10.20.90">
    <property type="entry name" value="Phosphatidylinositol 3-kinase Catalytic Subunit, Chain A, domain 1"/>
    <property type="match status" value="1"/>
</dbReference>
<dbReference type="PROSITE" id="PS51745">
    <property type="entry name" value="PB1"/>
    <property type="match status" value="1"/>
</dbReference>
<dbReference type="SUPFAM" id="SSF101936">
    <property type="entry name" value="DNA-binding pseudobarrel domain"/>
    <property type="match status" value="1"/>
</dbReference>
<feature type="compositionally biased region" description="Low complexity" evidence="10">
    <location>
        <begin position="577"/>
        <end position="590"/>
    </location>
</feature>
<dbReference type="PROSITE" id="PS50863">
    <property type="entry name" value="B3"/>
    <property type="match status" value="1"/>
</dbReference>
<evidence type="ECO:0000256" key="4">
    <source>
        <dbReference type="ARBA" id="ARBA00023015"/>
    </source>
</evidence>
<evidence type="ECO:0000313" key="14">
    <source>
        <dbReference type="Proteomes" id="UP000325577"/>
    </source>
</evidence>
<dbReference type="GO" id="GO:0005634">
    <property type="term" value="C:nucleus"/>
    <property type="evidence" value="ECO:0007669"/>
    <property type="project" value="UniProtKB-SubCell"/>
</dbReference>
<dbReference type="SMART" id="SM01019">
    <property type="entry name" value="B3"/>
    <property type="match status" value="1"/>
</dbReference>
<feature type="domain" description="TF-B3" evidence="11">
    <location>
        <begin position="127"/>
        <end position="229"/>
    </location>
</feature>
<evidence type="ECO:0000256" key="3">
    <source>
        <dbReference type="ARBA" id="ARBA00022473"/>
    </source>
</evidence>
<evidence type="ECO:0000256" key="2">
    <source>
        <dbReference type="ARBA" id="ARBA00007853"/>
    </source>
</evidence>